<dbReference type="SMART" id="SM00320">
    <property type="entry name" value="WD40"/>
    <property type="match status" value="2"/>
</dbReference>
<name>A0AAV8V9Y7_9CUCU</name>
<reference evidence="8 9" key="1">
    <citation type="journal article" date="2023" name="Insect Mol. Biol.">
        <title>Genome sequencing provides insights into the evolution of gene families encoding plant cell wall-degrading enzymes in longhorned beetles.</title>
        <authorList>
            <person name="Shin N.R."/>
            <person name="Okamura Y."/>
            <person name="Kirsch R."/>
            <person name="Pauchet Y."/>
        </authorList>
    </citation>
    <scope>NUCLEOTIDE SEQUENCE [LARGE SCALE GENOMIC DNA]</scope>
    <source>
        <strain evidence="8">EAD_L_NR</strain>
    </source>
</reference>
<feature type="repeat" description="WD" evidence="6">
    <location>
        <begin position="66"/>
        <end position="91"/>
    </location>
</feature>
<dbReference type="InterPro" id="IPR056154">
    <property type="entry name" value="Beta-prop_IFT140_1st"/>
</dbReference>
<dbReference type="InterPro" id="IPR036322">
    <property type="entry name" value="WD40_repeat_dom_sf"/>
</dbReference>
<evidence type="ECO:0000313" key="9">
    <source>
        <dbReference type="Proteomes" id="UP001159042"/>
    </source>
</evidence>
<evidence type="ECO:0000313" key="8">
    <source>
        <dbReference type="EMBL" id="KAJ8910958.1"/>
    </source>
</evidence>
<dbReference type="EMBL" id="JANEYG010000231">
    <property type="protein sequence ID" value="KAJ8910958.1"/>
    <property type="molecule type" value="Genomic_DNA"/>
</dbReference>
<organism evidence="8 9">
    <name type="scientific">Exocentrus adspersus</name>
    <dbReference type="NCBI Taxonomy" id="1586481"/>
    <lineage>
        <taxon>Eukaryota</taxon>
        <taxon>Metazoa</taxon>
        <taxon>Ecdysozoa</taxon>
        <taxon>Arthropoda</taxon>
        <taxon>Hexapoda</taxon>
        <taxon>Insecta</taxon>
        <taxon>Pterygota</taxon>
        <taxon>Neoptera</taxon>
        <taxon>Endopterygota</taxon>
        <taxon>Coleoptera</taxon>
        <taxon>Polyphaga</taxon>
        <taxon>Cucujiformia</taxon>
        <taxon>Chrysomeloidea</taxon>
        <taxon>Cerambycidae</taxon>
        <taxon>Lamiinae</taxon>
        <taxon>Acanthocinini</taxon>
        <taxon>Exocentrus</taxon>
    </lineage>
</organism>
<dbReference type="SUPFAM" id="SSF50978">
    <property type="entry name" value="WD40 repeat-like"/>
    <property type="match status" value="1"/>
</dbReference>
<evidence type="ECO:0000256" key="2">
    <source>
        <dbReference type="ARBA" id="ARBA00022574"/>
    </source>
</evidence>
<sequence>MSLYFENPVSFPEPGSISVNGIWHPNAALLAVASFSQDRGGFVIIFDELGESLKDVNYPVHRSYQVTALAWHPEKTVLATGWENGELKIWNGSDKDFINVVGPHKAPITFLQFSEKGGRLVSCDSTGSVVGWKVDSKGETDLSFHLDLKESVTHLTFRPTVKNHPDFDVEGLAKAAVNGDEHALDMFSNWRPKTTARKFKVQDGMDNLNFFIATQAGDFHCVLFNLVQR</sequence>
<evidence type="ECO:0000256" key="6">
    <source>
        <dbReference type="PROSITE-ProRule" id="PRU00221"/>
    </source>
</evidence>
<evidence type="ECO:0000256" key="4">
    <source>
        <dbReference type="ARBA" id="ARBA00023069"/>
    </source>
</evidence>
<gene>
    <name evidence="8" type="ORF">NQ315_011229</name>
</gene>
<comment type="caution">
    <text evidence="8">The sequence shown here is derived from an EMBL/GenBank/DDBJ whole genome shotgun (WGS) entry which is preliminary data.</text>
</comment>
<keyword evidence="2 6" id="KW-0853">WD repeat</keyword>
<evidence type="ECO:0000256" key="3">
    <source>
        <dbReference type="ARBA" id="ARBA00022737"/>
    </source>
</evidence>
<dbReference type="Gene3D" id="2.130.10.10">
    <property type="entry name" value="YVTN repeat-like/Quinoprotein amine dehydrogenase"/>
    <property type="match status" value="1"/>
</dbReference>
<dbReference type="GO" id="GO:0036064">
    <property type="term" value="C:ciliary basal body"/>
    <property type="evidence" value="ECO:0007669"/>
    <property type="project" value="TreeGrafter"/>
</dbReference>
<dbReference type="FunFam" id="2.130.10.10:FF:000839">
    <property type="entry name" value="Uncharacterized protein, isoform A"/>
    <property type="match status" value="1"/>
</dbReference>
<dbReference type="PANTHER" id="PTHR15722">
    <property type="entry name" value="IFT140/172-RELATED"/>
    <property type="match status" value="1"/>
</dbReference>
<dbReference type="Pfam" id="PF23383">
    <property type="entry name" value="Beta-prop_IFT140_1st"/>
    <property type="match status" value="1"/>
</dbReference>
<comment type="subcellular location">
    <subcellularLocation>
        <location evidence="1">Cell projection</location>
        <location evidence="1">Cilium</location>
    </subcellularLocation>
</comment>
<keyword evidence="9" id="KW-1185">Reference proteome</keyword>
<dbReference type="InterPro" id="IPR001680">
    <property type="entry name" value="WD40_rpt"/>
</dbReference>
<protein>
    <recommendedName>
        <fullName evidence="7">IFT140 first beta-propeller domain-containing protein</fullName>
    </recommendedName>
</protein>
<dbReference type="PROSITE" id="PS50082">
    <property type="entry name" value="WD_REPEATS_2"/>
    <property type="match status" value="1"/>
</dbReference>
<dbReference type="AlphaFoldDB" id="A0AAV8V9Y7"/>
<keyword evidence="5" id="KW-0966">Cell projection</keyword>
<evidence type="ECO:0000256" key="5">
    <source>
        <dbReference type="ARBA" id="ARBA00023273"/>
    </source>
</evidence>
<dbReference type="GO" id="GO:0035721">
    <property type="term" value="P:intraciliary retrograde transport"/>
    <property type="evidence" value="ECO:0007669"/>
    <property type="project" value="TreeGrafter"/>
</dbReference>
<evidence type="ECO:0000256" key="1">
    <source>
        <dbReference type="ARBA" id="ARBA00004138"/>
    </source>
</evidence>
<accession>A0AAV8V9Y7</accession>
<dbReference type="GO" id="GO:0005930">
    <property type="term" value="C:axoneme"/>
    <property type="evidence" value="ECO:0007669"/>
    <property type="project" value="TreeGrafter"/>
</dbReference>
<dbReference type="GO" id="GO:0030991">
    <property type="term" value="C:intraciliary transport particle A"/>
    <property type="evidence" value="ECO:0007669"/>
    <property type="project" value="TreeGrafter"/>
</dbReference>
<keyword evidence="4" id="KW-0969">Cilium</keyword>
<dbReference type="Proteomes" id="UP001159042">
    <property type="component" value="Unassembled WGS sequence"/>
</dbReference>
<keyword evidence="3" id="KW-0677">Repeat</keyword>
<dbReference type="InterPro" id="IPR015943">
    <property type="entry name" value="WD40/YVTN_repeat-like_dom_sf"/>
</dbReference>
<feature type="domain" description="IFT140 first beta-propeller" evidence="7">
    <location>
        <begin position="3"/>
        <end position="222"/>
    </location>
</feature>
<proteinExistence type="predicted"/>
<dbReference type="PANTHER" id="PTHR15722:SF7">
    <property type="entry name" value="INTRAFLAGELLAR TRANSPORT PROTEIN 140 HOMOLOG"/>
    <property type="match status" value="1"/>
</dbReference>
<evidence type="ECO:0000259" key="7">
    <source>
        <dbReference type="Pfam" id="PF23383"/>
    </source>
</evidence>